<proteinExistence type="inferred from homology"/>
<evidence type="ECO:0000256" key="9">
    <source>
        <dbReference type="ARBA" id="ARBA00031456"/>
    </source>
</evidence>
<evidence type="ECO:0000256" key="1">
    <source>
        <dbReference type="ARBA" id="ARBA00004123"/>
    </source>
</evidence>
<dbReference type="PANTHER" id="PTHR32222:SF1">
    <property type="entry name" value="CENTROMERE PROTEIN U"/>
    <property type="match status" value="1"/>
</dbReference>
<evidence type="ECO:0000256" key="5">
    <source>
        <dbReference type="ARBA" id="ARBA00022454"/>
    </source>
</evidence>
<evidence type="ECO:0000256" key="7">
    <source>
        <dbReference type="ARBA" id="ARBA00023242"/>
    </source>
</evidence>
<dbReference type="InterPro" id="IPR025214">
    <property type="entry name" value="CENP-U"/>
</dbReference>
<evidence type="ECO:0000256" key="6">
    <source>
        <dbReference type="ARBA" id="ARBA00023054"/>
    </source>
</evidence>
<feature type="region of interest" description="Disordered" evidence="11">
    <location>
        <begin position="1"/>
        <end position="42"/>
    </location>
</feature>
<accession>A0A8J6K3T9</accession>
<comment type="caution">
    <text evidence="12">The sequence shown here is derived from an EMBL/GenBank/DDBJ whole genome shotgun (WGS) entry which is preliminary data.</text>
</comment>
<keyword evidence="5" id="KW-0158">Chromosome</keyword>
<evidence type="ECO:0000256" key="3">
    <source>
        <dbReference type="ARBA" id="ARBA00010440"/>
    </source>
</evidence>
<evidence type="ECO:0000313" key="12">
    <source>
        <dbReference type="EMBL" id="KAG9479868.1"/>
    </source>
</evidence>
<evidence type="ECO:0000256" key="11">
    <source>
        <dbReference type="SAM" id="MobiDB-lite"/>
    </source>
</evidence>
<dbReference type="PANTHER" id="PTHR32222">
    <property type="entry name" value="CENTROMERE PROTEIN U"/>
    <property type="match status" value="1"/>
</dbReference>
<reference evidence="12" key="1">
    <citation type="thesis" date="2020" institute="ProQuest LLC" country="789 East Eisenhower Parkway, Ann Arbor, MI, USA">
        <title>Comparative Genomics and Chromosome Evolution.</title>
        <authorList>
            <person name="Mudd A.B."/>
        </authorList>
    </citation>
    <scope>NUCLEOTIDE SEQUENCE</scope>
    <source>
        <strain evidence="12">HN-11 Male</strain>
        <tissue evidence="12">Kidney and liver</tissue>
    </source>
</reference>
<comment type="similarity">
    <text evidence="3">Belongs to the CENP-U/AME1 family.</text>
</comment>
<gene>
    <name evidence="12" type="ORF">GDO78_011740</name>
</gene>
<feature type="compositionally biased region" description="Polar residues" evidence="11">
    <location>
        <begin position="187"/>
        <end position="199"/>
    </location>
</feature>
<dbReference type="Pfam" id="PF13097">
    <property type="entry name" value="CENP-U"/>
    <property type="match status" value="1"/>
</dbReference>
<feature type="region of interest" description="Disordered" evidence="11">
    <location>
        <begin position="73"/>
        <end position="237"/>
    </location>
</feature>
<evidence type="ECO:0000256" key="2">
    <source>
        <dbReference type="ARBA" id="ARBA00004584"/>
    </source>
</evidence>
<dbReference type="Proteomes" id="UP000770717">
    <property type="component" value="Unassembled WGS sequence"/>
</dbReference>
<name>A0A8J6K3T9_ELECQ</name>
<dbReference type="InterPro" id="IPR027417">
    <property type="entry name" value="P-loop_NTPase"/>
</dbReference>
<dbReference type="GO" id="GO:0005634">
    <property type="term" value="C:nucleus"/>
    <property type="evidence" value="ECO:0007669"/>
    <property type="project" value="UniProtKB-SubCell"/>
</dbReference>
<organism evidence="12 13">
    <name type="scientific">Eleutherodactylus coqui</name>
    <name type="common">Puerto Rican coqui</name>
    <dbReference type="NCBI Taxonomy" id="57060"/>
    <lineage>
        <taxon>Eukaryota</taxon>
        <taxon>Metazoa</taxon>
        <taxon>Chordata</taxon>
        <taxon>Craniata</taxon>
        <taxon>Vertebrata</taxon>
        <taxon>Euteleostomi</taxon>
        <taxon>Amphibia</taxon>
        <taxon>Batrachia</taxon>
        <taxon>Anura</taxon>
        <taxon>Neobatrachia</taxon>
        <taxon>Hyloidea</taxon>
        <taxon>Eleutherodactylidae</taxon>
        <taxon>Eleutherodactylinae</taxon>
        <taxon>Eleutherodactylus</taxon>
        <taxon>Eleutherodactylus</taxon>
    </lineage>
</organism>
<dbReference type="EMBL" id="WNTK01000007">
    <property type="protein sequence ID" value="KAG9479868.1"/>
    <property type="molecule type" value="Genomic_DNA"/>
</dbReference>
<dbReference type="OrthoDB" id="8959258at2759"/>
<evidence type="ECO:0000256" key="8">
    <source>
        <dbReference type="ARBA" id="ARBA00023328"/>
    </source>
</evidence>
<protein>
    <recommendedName>
        <fullName evidence="4">Centromere protein U</fullName>
    </recommendedName>
    <alternativeName>
        <fullName evidence="9">MLF1-interacting protein</fullName>
    </alternativeName>
</protein>
<keyword evidence="7" id="KW-0539">Nucleus</keyword>
<feature type="coiled-coil region" evidence="10">
    <location>
        <begin position="293"/>
        <end position="375"/>
    </location>
</feature>
<dbReference type="AlphaFoldDB" id="A0A8J6K3T9"/>
<evidence type="ECO:0000256" key="10">
    <source>
        <dbReference type="SAM" id="Coils"/>
    </source>
</evidence>
<feature type="compositionally biased region" description="Polar residues" evidence="11">
    <location>
        <begin position="17"/>
        <end position="42"/>
    </location>
</feature>
<sequence>MGGLKKMAPKNNKSKNLKQLTKSPKSQNVRNQGPTSKVNRNTLVDAKVKELMSRKVRSPLLKQIMAQADVSSILKQPGDPLPEDLEEDSFNPPLHSTAVYTDADSDEHLPTRENPKQISAKLMSPIRPVIREKRTPSRKESKSNPVGDIEHSARRPGTAQTKRTPEKKSQDVPKPGSSKMHEPPRNLSDSAPSSTQVSAKKTRTPRKEKNVSSKKKSRKDRMETNPVDIGSPENMPKSVRNVNELDVVLLECEKHTELYRENVDTDVCKRAVDVFFNSFKEQLSTTISDLQKLKNLKRKNAKMQLEIGRKRKRLLEVKDEIIANQPKLNKLQKECSELEQKQESLKSARTILDNIAQLQEDYMRLKAKNPHLKETYGISSLPALCLQVESVLNAEQHFHIVNRKLQSFIDPEKGND</sequence>
<dbReference type="Gene3D" id="3.40.50.300">
    <property type="entry name" value="P-loop containing nucleotide triphosphate hydrolases"/>
    <property type="match status" value="1"/>
</dbReference>
<keyword evidence="8" id="KW-0137">Centromere</keyword>
<keyword evidence="13" id="KW-1185">Reference proteome</keyword>
<comment type="subcellular location">
    <subcellularLocation>
        <location evidence="2">Chromosome</location>
        <location evidence="2">Centromere</location>
    </subcellularLocation>
    <subcellularLocation>
        <location evidence="1">Nucleus</location>
    </subcellularLocation>
</comment>
<evidence type="ECO:0000256" key="4">
    <source>
        <dbReference type="ARBA" id="ARBA00016402"/>
    </source>
</evidence>
<keyword evidence="6 10" id="KW-0175">Coiled coil</keyword>
<dbReference type="GO" id="GO:0000775">
    <property type="term" value="C:chromosome, centromeric region"/>
    <property type="evidence" value="ECO:0007669"/>
    <property type="project" value="UniProtKB-SubCell"/>
</dbReference>
<feature type="compositionally biased region" description="Basic and acidic residues" evidence="11">
    <location>
        <begin position="129"/>
        <end position="153"/>
    </location>
</feature>
<feature type="compositionally biased region" description="Basic and acidic residues" evidence="11">
    <location>
        <begin position="106"/>
        <end position="115"/>
    </location>
</feature>
<evidence type="ECO:0000313" key="13">
    <source>
        <dbReference type="Proteomes" id="UP000770717"/>
    </source>
</evidence>